<dbReference type="InterPro" id="IPR000845">
    <property type="entry name" value="Nucleoside_phosphorylase_d"/>
</dbReference>
<keyword evidence="4" id="KW-0963">Cytoplasm</keyword>
<feature type="binding site" evidence="4">
    <location>
        <begin position="212"/>
        <end position="214"/>
    </location>
    <ligand>
        <name>substrate</name>
    </ligand>
</feature>
<feature type="binding site" evidence="4">
    <location>
        <begin position="90"/>
        <end position="91"/>
    </location>
    <ligand>
        <name>phosphate</name>
        <dbReference type="ChEBI" id="CHEBI:43474"/>
    </ligand>
</feature>
<evidence type="ECO:0000256" key="4">
    <source>
        <dbReference type="HAMAP-Rule" id="MF_03155"/>
    </source>
</evidence>
<feature type="binding site" evidence="4">
    <location>
        <position position="188"/>
    </location>
    <ligand>
        <name>substrate</name>
    </ligand>
</feature>
<keyword evidence="2 4" id="KW-0808">Transferase</keyword>
<feature type="binding site" evidence="4">
    <location>
        <position position="15"/>
    </location>
    <ligand>
        <name>phosphate</name>
        <dbReference type="ChEBI" id="CHEBI:43474"/>
    </ligand>
</feature>
<feature type="site" description="Important for substrate specificity" evidence="4">
    <location>
        <position position="170"/>
    </location>
</feature>
<dbReference type="Pfam" id="PF01048">
    <property type="entry name" value="PNP_UDP_1"/>
    <property type="match status" value="1"/>
</dbReference>
<protein>
    <recommendedName>
        <fullName evidence="4">S-methyl-5'-thioadenosine phosphorylase</fullName>
        <ecNumber evidence="4">2.4.2.28</ecNumber>
    </recommendedName>
    <alternativeName>
        <fullName evidence="4">5'-methylthioadenosine phosphorylase</fullName>
        <shortName evidence="4">MTA phosphorylase</shortName>
        <shortName evidence="4">MTAP</shortName>
        <shortName evidence="4">MTAPase</shortName>
    </alternativeName>
</protein>
<evidence type="ECO:0000256" key="1">
    <source>
        <dbReference type="ARBA" id="ARBA00022676"/>
    </source>
</evidence>
<comment type="function">
    <text evidence="4">Catalyzes the reversible phosphorylation of S-methyl-5'-thioadenosine (MTA) to adenine and 5-methylthioribose-1-phosphate. Involved in the breakdown of MTA, a major by-product of polyamine biosynthesis. Responsible for the first step in the methionine salvage pathway after MTA has been generated from S-adenosylmethionine. Has broad substrate specificity with 6-aminopurine nucleosides as preferred substrates.</text>
</comment>
<keyword evidence="7" id="KW-1185">Reference proteome</keyword>
<comment type="pathway">
    <text evidence="4">Amino-acid biosynthesis; L-methionine biosynthesis via salvage pathway; S-methyl-5-thio-alpha-D-ribose 1-phosphate from S-methyl-5'-thioadenosine (phosphorylase route): step 1/1.</text>
</comment>
<proteinExistence type="inferred from homology"/>
<dbReference type="PANTHER" id="PTHR42679">
    <property type="entry name" value="S-METHYL-5'-THIOADENOSINE PHOSPHORYLASE"/>
    <property type="match status" value="1"/>
</dbReference>
<keyword evidence="1 4" id="KW-0328">Glycosyltransferase</keyword>
<name>A0AA35RGH2_GEOBA</name>
<dbReference type="GO" id="GO:0005829">
    <property type="term" value="C:cytosol"/>
    <property type="evidence" value="ECO:0007669"/>
    <property type="project" value="TreeGrafter"/>
</dbReference>
<dbReference type="EMBL" id="CASHTH010001076">
    <property type="protein sequence ID" value="CAI8011040.1"/>
    <property type="molecule type" value="Genomic_DNA"/>
</dbReference>
<feature type="site" description="Important for substrate specificity" evidence="4">
    <location>
        <position position="225"/>
    </location>
</feature>
<dbReference type="PANTHER" id="PTHR42679:SF2">
    <property type="entry name" value="S-METHYL-5'-THIOADENOSINE PHOSPHORYLASE"/>
    <property type="match status" value="1"/>
</dbReference>
<feature type="binding site" evidence="4">
    <location>
        <begin position="57"/>
        <end position="58"/>
    </location>
    <ligand>
        <name>phosphate</name>
        <dbReference type="ChEBI" id="CHEBI:43474"/>
    </ligand>
</feature>
<dbReference type="GO" id="GO:0006166">
    <property type="term" value="P:purine ribonucleoside salvage"/>
    <property type="evidence" value="ECO:0007669"/>
    <property type="project" value="UniProtKB-KW"/>
</dbReference>
<feature type="binding site" evidence="4">
    <location>
        <position position="189"/>
    </location>
    <ligand>
        <name>phosphate</name>
        <dbReference type="ChEBI" id="CHEBI:43474"/>
    </ligand>
</feature>
<gene>
    <name evidence="6" type="ORF">GBAR_LOCUS7180</name>
</gene>
<comment type="catalytic activity">
    <reaction evidence="4">
        <text>S-methyl-5'-thioadenosine + phosphate = 5-(methylsulfanyl)-alpha-D-ribose 1-phosphate + adenine</text>
        <dbReference type="Rhea" id="RHEA:11852"/>
        <dbReference type="ChEBI" id="CHEBI:16708"/>
        <dbReference type="ChEBI" id="CHEBI:17509"/>
        <dbReference type="ChEBI" id="CHEBI:43474"/>
        <dbReference type="ChEBI" id="CHEBI:58533"/>
        <dbReference type="EC" id="2.4.2.28"/>
    </reaction>
</comment>
<sequence>MPNHPQAEIAIIGGSGLYEIQGFSESAVVDIDTPYGKPSDVITVGELLDVPVAFLPRHGRGHRVSPTELPFRANIYALKTLGVKQIVSVSAVGSGDVSVVSSDLVVPDQLIDRTRFRDSTFFEGGVVAHITFADPFCPAVSNAIAAGGDGQGIPTHEGATLVVMEGPAFSTRAESEMYRSWGGDLIGMTALPEAKLAREAEMCYGTMAWVTDYDCWHPDHAAVTVDMVVENLIANIANSRIILRQIVPALAQLGPCDCQTALANAIITDKYHISDEARRRLEPIAGKYLNLR</sequence>
<organism evidence="6 7">
    <name type="scientific">Geodia barretti</name>
    <name type="common">Barrett's horny sponge</name>
    <dbReference type="NCBI Taxonomy" id="519541"/>
    <lineage>
        <taxon>Eukaryota</taxon>
        <taxon>Metazoa</taxon>
        <taxon>Porifera</taxon>
        <taxon>Demospongiae</taxon>
        <taxon>Heteroscleromorpha</taxon>
        <taxon>Tetractinellida</taxon>
        <taxon>Astrophorina</taxon>
        <taxon>Geodiidae</taxon>
        <taxon>Geodia</taxon>
    </lineage>
</organism>
<evidence type="ECO:0000256" key="3">
    <source>
        <dbReference type="ARBA" id="ARBA00022726"/>
    </source>
</evidence>
<comment type="similarity">
    <text evidence="4">Belongs to the PNP/MTAP phosphorylase family. MTAP subfamily.</text>
</comment>
<dbReference type="CDD" id="cd09010">
    <property type="entry name" value="MTAP_SsMTAPII_like_MTIP"/>
    <property type="match status" value="1"/>
</dbReference>
<evidence type="ECO:0000313" key="6">
    <source>
        <dbReference type="EMBL" id="CAI8011040.1"/>
    </source>
</evidence>
<evidence type="ECO:0000259" key="5">
    <source>
        <dbReference type="Pfam" id="PF01048"/>
    </source>
</evidence>
<dbReference type="GO" id="GO:0017061">
    <property type="term" value="F:S-methyl-5-thioadenosine phosphorylase activity"/>
    <property type="evidence" value="ECO:0007669"/>
    <property type="project" value="UniProtKB-UniRule"/>
</dbReference>
<dbReference type="Proteomes" id="UP001174909">
    <property type="component" value="Unassembled WGS sequence"/>
</dbReference>
<dbReference type="InterPro" id="IPR010044">
    <property type="entry name" value="MTAP"/>
</dbReference>
<keyword evidence="3 4" id="KW-0660">Purine salvage</keyword>
<comment type="subcellular location">
    <subcellularLocation>
        <location evidence="4">Cytoplasm</location>
    </subcellularLocation>
    <subcellularLocation>
        <location evidence="4">Nucleus</location>
    </subcellularLocation>
</comment>
<keyword evidence="4" id="KW-0539">Nucleus</keyword>
<dbReference type="NCBIfam" id="TIGR01694">
    <property type="entry name" value="MTAP"/>
    <property type="match status" value="1"/>
</dbReference>
<dbReference type="GO" id="GO:0019509">
    <property type="term" value="P:L-methionine salvage from methylthioadenosine"/>
    <property type="evidence" value="ECO:0007669"/>
    <property type="project" value="UniProtKB-UniRule"/>
</dbReference>
<evidence type="ECO:0000313" key="7">
    <source>
        <dbReference type="Proteomes" id="UP001174909"/>
    </source>
</evidence>
<accession>A0AA35RGH2</accession>
<dbReference type="EC" id="2.4.2.28" evidence="4"/>
<feature type="domain" description="Nucleoside phosphorylase" evidence="5">
    <location>
        <begin position="8"/>
        <end position="247"/>
    </location>
</feature>
<dbReference type="FunFam" id="3.40.50.1580:FF:000012">
    <property type="entry name" value="Probable 6-oxopurine nucleoside phosphorylase"/>
    <property type="match status" value="1"/>
</dbReference>
<reference evidence="6" key="1">
    <citation type="submission" date="2023-03" db="EMBL/GenBank/DDBJ databases">
        <authorList>
            <person name="Steffen K."/>
            <person name="Cardenas P."/>
        </authorList>
    </citation>
    <scope>NUCLEOTIDE SEQUENCE</scope>
</reference>
<dbReference type="SUPFAM" id="SSF53167">
    <property type="entry name" value="Purine and uridine phosphorylases"/>
    <property type="match status" value="1"/>
</dbReference>
<dbReference type="InterPro" id="IPR035994">
    <property type="entry name" value="Nucleoside_phosphorylase_sf"/>
</dbReference>
<comment type="caution">
    <text evidence="6">The sequence shown here is derived from an EMBL/GenBank/DDBJ whole genome shotgun (WGS) entry which is preliminary data.</text>
</comment>
<evidence type="ECO:0000256" key="2">
    <source>
        <dbReference type="ARBA" id="ARBA00022679"/>
    </source>
</evidence>
<comment type="subunit">
    <text evidence="4">Homotrimer.</text>
</comment>
<dbReference type="AlphaFoldDB" id="A0AA35RGH2"/>
<dbReference type="Gene3D" id="3.40.50.1580">
    <property type="entry name" value="Nucleoside phosphorylase domain"/>
    <property type="match status" value="1"/>
</dbReference>
<dbReference type="HAMAP" id="MF_01963">
    <property type="entry name" value="MTAP"/>
    <property type="match status" value="1"/>
</dbReference>
<dbReference type="GO" id="GO:0005634">
    <property type="term" value="C:nucleus"/>
    <property type="evidence" value="ECO:0007669"/>
    <property type="project" value="UniProtKB-SubCell"/>
</dbReference>